<dbReference type="EMBL" id="REGN01010453">
    <property type="protein sequence ID" value="RMZ99001.1"/>
    <property type="molecule type" value="Genomic_DNA"/>
</dbReference>
<keyword evidence="2" id="KW-1185">Reference proteome</keyword>
<evidence type="ECO:0000313" key="1">
    <source>
        <dbReference type="EMBL" id="RMZ99001.1"/>
    </source>
</evidence>
<evidence type="ECO:0000313" key="2">
    <source>
        <dbReference type="Proteomes" id="UP000276133"/>
    </source>
</evidence>
<name>A0A3M7PIR1_BRAPC</name>
<gene>
    <name evidence="1" type="ORF">BpHYR1_031027</name>
</gene>
<comment type="caution">
    <text evidence="1">The sequence shown here is derived from an EMBL/GenBank/DDBJ whole genome shotgun (WGS) entry which is preliminary data.</text>
</comment>
<protein>
    <submittedName>
        <fullName evidence="1">Uncharacterized protein</fullName>
    </submittedName>
</protein>
<dbReference type="Proteomes" id="UP000276133">
    <property type="component" value="Unassembled WGS sequence"/>
</dbReference>
<dbReference type="AlphaFoldDB" id="A0A3M7PIR1"/>
<proteinExistence type="predicted"/>
<sequence>MCSTARMNSSSSSSCFISSSSSMSAISSSFFEHFSSFFCSNFDKSADQTFYWKIIIGCREFSWSISLPQINK</sequence>
<reference evidence="1 2" key="1">
    <citation type="journal article" date="2018" name="Sci. Rep.">
        <title>Genomic signatures of local adaptation to the degree of environmental predictability in rotifers.</title>
        <authorList>
            <person name="Franch-Gras L."/>
            <person name="Hahn C."/>
            <person name="Garcia-Roger E.M."/>
            <person name="Carmona M.J."/>
            <person name="Serra M."/>
            <person name="Gomez A."/>
        </authorList>
    </citation>
    <scope>NUCLEOTIDE SEQUENCE [LARGE SCALE GENOMIC DNA]</scope>
    <source>
        <strain evidence="1">HYR1</strain>
    </source>
</reference>
<organism evidence="1 2">
    <name type="scientific">Brachionus plicatilis</name>
    <name type="common">Marine rotifer</name>
    <name type="synonym">Brachionus muelleri</name>
    <dbReference type="NCBI Taxonomy" id="10195"/>
    <lineage>
        <taxon>Eukaryota</taxon>
        <taxon>Metazoa</taxon>
        <taxon>Spiralia</taxon>
        <taxon>Gnathifera</taxon>
        <taxon>Rotifera</taxon>
        <taxon>Eurotatoria</taxon>
        <taxon>Monogononta</taxon>
        <taxon>Pseudotrocha</taxon>
        <taxon>Ploima</taxon>
        <taxon>Brachionidae</taxon>
        <taxon>Brachionus</taxon>
    </lineage>
</organism>
<accession>A0A3M7PIR1</accession>